<dbReference type="EMBL" id="BK015248">
    <property type="protein sequence ID" value="DAD97841.1"/>
    <property type="molecule type" value="Genomic_DNA"/>
</dbReference>
<proteinExistence type="predicted"/>
<protein>
    <submittedName>
        <fullName evidence="2">YopX protein</fullName>
    </submittedName>
</protein>
<sequence length="127" mass="14216">MKIKNIKFKAKQLNSGKWFEGDLVRLGNRVCIGGDHIKDGITDVDPSTVCMFTGLKDCEGREVWEGDILQDVDDDNIKYVVTFNEGTFLARKEGLYIGIPLHECVGSLGNDVITYAKVVSNKFDKEK</sequence>
<dbReference type="InterPro" id="IPR023385">
    <property type="entry name" value="YopX-like_C"/>
</dbReference>
<reference evidence="2" key="1">
    <citation type="journal article" date="2021" name="Proc. Natl. Acad. Sci. U.S.A.">
        <title>A Catalog of Tens of Thousands of Viruses from Human Metagenomes Reveals Hidden Associations with Chronic Diseases.</title>
        <authorList>
            <person name="Tisza M.J."/>
            <person name="Buck C.B."/>
        </authorList>
    </citation>
    <scope>NUCLEOTIDE SEQUENCE</scope>
    <source>
        <strain evidence="2">CtkmZ20</strain>
    </source>
</reference>
<dbReference type="SUPFAM" id="SSF159006">
    <property type="entry name" value="YopX-like"/>
    <property type="match status" value="1"/>
</dbReference>
<dbReference type="Gene3D" id="2.30.30.290">
    <property type="entry name" value="YopX-like domains"/>
    <property type="match status" value="1"/>
</dbReference>
<dbReference type="InterPro" id="IPR019096">
    <property type="entry name" value="YopX_protein"/>
</dbReference>
<organism evidence="2">
    <name type="scientific">Myoviridae sp. ctkmZ20</name>
    <dbReference type="NCBI Taxonomy" id="2825166"/>
    <lineage>
        <taxon>Viruses</taxon>
        <taxon>Duplodnaviria</taxon>
        <taxon>Heunggongvirae</taxon>
        <taxon>Uroviricota</taxon>
        <taxon>Caudoviricetes</taxon>
    </lineage>
</organism>
<accession>A0A8S5NT31</accession>
<evidence type="ECO:0000259" key="1">
    <source>
        <dbReference type="Pfam" id="PF09643"/>
    </source>
</evidence>
<dbReference type="Pfam" id="PF09643">
    <property type="entry name" value="YopX"/>
    <property type="match status" value="1"/>
</dbReference>
<evidence type="ECO:0000313" key="2">
    <source>
        <dbReference type="EMBL" id="DAD97841.1"/>
    </source>
</evidence>
<name>A0A8S5NT31_9CAUD</name>
<feature type="domain" description="YopX protein" evidence="1">
    <location>
        <begin position="43"/>
        <end position="92"/>
    </location>
</feature>